<keyword evidence="9" id="KW-0548">Nucleotidyltransferase</keyword>
<accession>A0A1R3GHN7</accession>
<dbReference type="FunFam" id="3.30.70.270:FF:000020">
    <property type="entry name" value="Transposon Tf2-6 polyprotein-like Protein"/>
    <property type="match status" value="1"/>
</dbReference>
<evidence type="ECO:0000256" key="2">
    <source>
        <dbReference type="ARBA" id="ARBA00022750"/>
    </source>
</evidence>
<dbReference type="PROSITE" id="PS50878">
    <property type="entry name" value="RT_POL"/>
    <property type="match status" value="1"/>
</dbReference>
<dbReference type="SUPFAM" id="SSF57756">
    <property type="entry name" value="Retrovirus zinc finger-like domains"/>
    <property type="match status" value="1"/>
</dbReference>
<sequence length="1430" mass="162421">MGDRQEEQNQELNMNDMLQQIMRQLGTMTRLEALKIRNPQAQQGANAAINNERVQLPPPRQVARLDPIERLRQQELDGQAHNENMRPRRGVEKEEPKDNIKYKIPKFNGRGSPSDYLEWESKLDMYFDYHRHAEPKKAESQVKRNKKSFASSSSSWKTPTKKDDKTSKEKELAQKGATLKTDSKSSSGSSSKNHVKCFKCQGFGHYAKDCVNKKVMFMNEQGEIESEDEEFTLGSSGDGDDEGDAHSDNDDGDGFALKSLVAMRTLSAYVKKDVNNQRENLFPIRMYANGKPSSVIIDGGSCTNIASVYLVKEMQLPTTKHPKPYSLGWINDKEEIRVNKQVLVSLSLGRLDSEFKAKEKCNHANLDVNCDLVDKHASSKKVSKECMLATKSEIKEALNDNSVLILLLLKYTLVSTNHLESELPSNIVSLLTDYVDVFPEEIPSGLPPIRGIEHQIDFIPGAQIPNKPTYRTNPEEIKELEKQVGELLQKGFVRESLSPCAVPVLLVPKKYGTWRMCVDCRALNNITVKYRHPIPRLDDMLDELHGVCLFSKIDLKSGYHEIHMKEGDEWKTAFKTKLGLYEWLVMPFGLTNAPSTYMRLMNHVLRAFIGKFVVVYFDDILVYSRNLYEHVRHLRCVLDVLRVEKLYANLKKCTFCTNKLLFLGFVVSSQGIEVDEEKIKANKEWPTPTNVGQVRCFHGLAGFYRRFVKDFSTLAAPITSVMKKNAPFKWGEEQQEAFETLKEKLTNAPLLVLPNFNNTFEIKCDASGVGIGAVLMQCGKHVAYFSGKLNGAALNYPAYDKELFSKMAHFIACTKTDDAINVANLFFKEIVRLHGMPRTIVSDRDAKFLSDFWRTLWAKLGTKLLFSATCHPQTDGQTEVVNRTLSTLLRALIKKNLRTWEDCLPHVEFAYNRSIHSTTGHSPFETVYGFNPLTPLDLLSLPLSVQVDMDGQRKADYVRELHARERFPEKRKSKLLPRGDGPFQVLERIKNNAYKLDLPSEYGNVSATFNVPDLSLFDSDADLRTNPFQGREDDAPRAYHGLEEHNGAKGDHASDLHGLVSESLEEVMVDPGLKGSLEEHGGEEIAYDRPSHGPIAHGQALDRPHARPSPSHARPSPSHDPAMPKHNRPHDPLAMPSGPMTRARAKCFKDALVGFVRYHLEELKTIEDPLGRFKDHTPRNIPYDSMFLDSSTYAALIGLGVGSHAEPYASGGDEWEDDEIVDFPNAFIDDEAERWYRARDKVPIVIENYPAKKIDKNLKISEIFKACGWKSLLELKGDFYPNMVKEFYANMGRYIPYGDDLTIRTMVKGRRIKDVALENFEIPDDCHKGMKQDSFENWFNVERGSCSKDQEPKHMEVTRNLENQVKVVEVNKVDITSTSKELAEEMELDVKFWGLEIYLKKIGATLEEIQSQNQEFHKLVLNLISDFTKE</sequence>
<dbReference type="Proteomes" id="UP000188268">
    <property type="component" value="Unassembled WGS sequence"/>
</dbReference>
<evidence type="ECO:0000259" key="8">
    <source>
        <dbReference type="PROSITE" id="PS50994"/>
    </source>
</evidence>
<dbReference type="InterPro" id="IPR036397">
    <property type="entry name" value="RNaseH_sf"/>
</dbReference>
<evidence type="ECO:0000313" key="9">
    <source>
        <dbReference type="EMBL" id="OMO57530.1"/>
    </source>
</evidence>
<dbReference type="InterPro" id="IPR000477">
    <property type="entry name" value="RT_dom"/>
</dbReference>
<feature type="compositionally biased region" description="Basic and acidic residues" evidence="5">
    <location>
        <begin position="160"/>
        <end position="173"/>
    </location>
</feature>
<dbReference type="PANTHER" id="PTHR35046:SF9">
    <property type="entry name" value="RNA-DIRECTED DNA POLYMERASE"/>
    <property type="match status" value="1"/>
</dbReference>
<feature type="region of interest" description="Disordered" evidence="5">
    <location>
        <begin position="75"/>
        <end position="107"/>
    </location>
</feature>
<evidence type="ECO:0000256" key="3">
    <source>
        <dbReference type="ARBA" id="ARBA00023125"/>
    </source>
</evidence>
<keyword evidence="10" id="KW-1185">Reference proteome</keyword>
<dbReference type="InterPro" id="IPR056924">
    <property type="entry name" value="SH3_Tf2-1"/>
</dbReference>
<dbReference type="PROSITE" id="PS50158">
    <property type="entry name" value="ZF_CCHC"/>
    <property type="match status" value="1"/>
</dbReference>
<dbReference type="SUPFAM" id="SSF53098">
    <property type="entry name" value="Ribonuclease H-like"/>
    <property type="match status" value="1"/>
</dbReference>
<evidence type="ECO:0000259" key="7">
    <source>
        <dbReference type="PROSITE" id="PS50878"/>
    </source>
</evidence>
<evidence type="ECO:0000256" key="5">
    <source>
        <dbReference type="SAM" id="MobiDB-lite"/>
    </source>
</evidence>
<feature type="domain" description="Integrase catalytic" evidence="8">
    <location>
        <begin position="814"/>
        <end position="931"/>
    </location>
</feature>
<keyword evidence="4" id="KW-0479">Metal-binding</keyword>
<reference evidence="9 10" key="1">
    <citation type="submission" date="2013-09" db="EMBL/GenBank/DDBJ databases">
        <title>Corchorus capsularis genome sequencing.</title>
        <authorList>
            <person name="Alam M."/>
            <person name="Haque M.S."/>
            <person name="Islam M.S."/>
            <person name="Emdad E.M."/>
            <person name="Islam M.M."/>
            <person name="Ahmed B."/>
            <person name="Halim A."/>
            <person name="Hossen Q.M.M."/>
            <person name="Hossain M.Z."/>
            <person name="Ahmed R."/>
            <person name="Khan M.M."/>
            <person name="Islam R."/>
            <person name="Rashid M.M."/>
            <person name="Khan S.A."/>
            <person name="Rahman M.S."/>
            <person name="Alam M."/>
        </authorList>
    </citation>
    <scope>NUCLEOTIDE SEQUENCE [LARGE SCALE GENOMIC DNA]</scope>
    <source>
        <strain evidence="10">cv. CVL-1</strain>
        <tissue evidence="9">Whole seedling</tissue>
    </source>
</reference>
<dbReference type="SMART" id="SM00343">
    <property type="entry name" value="ZnF_C2HC"/>
    <property type="match status" value="1"/>
</dbReference>
<feature type="domain" description="CCHC-type" evidence="6">
    <location>
        <begin position="196"/>
        <end position="210"/>
    </location>
</feature>
<dbReference type="Pfam" id="PF17919">
    <property type="entry name" value="RT_RNaseH_2"/>
    <property type="match status" value="1"/>
</dbReference>
<dbReference type="GO" id="GO:0003964">
    <property type="term" value="F:RNA-directed DNA polymerase activity"/>
    <property type="evidence" value="ECO:0007669"/>
    <property type="project" value="UniProtKB-KW"/>
</dbReference>
<proteinExistence type="predicted"/>
<dbReference type="PROSITE" id="PS50994">
    <property type="entry name" value="INTEGRASE"/>
    <property type="match status" value="1"/>
</dbReference>
<keyword evidence="3" id="KW-0238">DNA-binding</keyword>
<name>A0A1R3GHN7_COCAP</name>
<keyword evidence="9" id="KW-0808">Transferase</keyword>
<feature type="compositionally biased region" description="Low complexity" evidence="5">
    <location>
        <begin position="148"/>
        <end position="158"/>
    </location>
</feature>
<dbReference type="InterPro" id="IPR036875">
    <property type="entry name" value="Znf_CCHC_sf"/>
</dbReference>
<feature type="domain" description="Reverse transcriptase" evidence="7">
    <location>
        <begin position="488"/>
        <end position="667"/>
    </location>
</feature>
<evidence type="ECO:0000259" key="6">
    <source>
        <dbReference type="PROSITE" id="PS50158"/>
    </source>
</evidence>
<dbReference type="CDD" id="cd01647">
    <property type="entry name" value="RT_LTR"/>
    <property type="match status" value="1"/>
</dbReference>
<dbReference type="InterPro" id="IPR041577">
    <property type="entry name" value="RT_RNaseH_2"/>
</dbReference>
<comment type="caution">
    <text evidence="9">The sequence shown here is derived from an EMBL/GenBank/DDBJ whole genome shotgun (WGS) entry which is preliminary data.</text>
</comment>
<dbReference type="Pfam" id="PF00098">
    <property type="entry name" value="zf-CCHC"/>
    <property type="match status" value="1"/>
</dbReference>
<dbReference type="Gene3D" id="3.10.10.10">
    <property type="entry name" value="HIV Type 1 Reverse Transcriptase, subunit A, domain 1"/>
    <property type="match status" value="1"/>
</dbReference>
<keyword evidence="2" id="KW-0064">Aspartyl protease</keyword>
<keyword evidence="1" id="KW-0645">Protease</keyword>
<dbReference type="CDD" id="cd00303">
    <property type="entry name" value="retropepsin_like"/>
    <property type="match status" value="1"/>
</dbReference>
<dbReference type="OrthoDB" id="108168at2759"/>
<dbReference type="Pfam" id="PF00078">
    <property type="entry name" value="RVT_1"/>
    <property type="match status" value="1"/>
</dbReference>
<dbReference type="SUPFAM" id="SSF56672">
    <property type="entry name" value="DNA/RNA polymerases"/>
    <property type="match status" value="1"/>
</dbReference>
<feature type="region of interest" description="Disordered" evidence="5">
    <location>
        <begin position="224"/>
        <end position="251"/>
    </location>
</feature>
<dbReference type="Gene3D" id="3.30.420.10">
    <property type="entry name" value="Ribonuclease H-like superfamily/Ribonuclease H"/>
    <property type="match status" value="1"/>
</dbReference>
<dbReference type="GO" id="GO:0015074">
    <property type="term" value="P:DNA integration"/>
    <property type="evidence" value="ECO:0007669"/>
    <property type="project" value="InterPro"/>
</dbReference>
<evidence type="ECO:0000256" key="4">
    <source>
        <dbReference type="PROSITE-ProRule" id="PRU00047"/>
    </source>
</evidence>
<dbReference type="STRING" id="210143.A0A1R3GHN7"/>
<keyword evidence="9" id="KW-0695">RNA-directed DNA polymerase</keyword>
<dbReference type="Gramene" id="OMO57530">
    <property type="protein sequence ID" value="OMO57530"/>
    <property type="gene ID" value="CCACVL1_25748"/>
</dbReference>
<gene>
    <name evidence="9" type="ORF">CCACVL1_25748</name>
</gene>
<dbReference type="InterPro" id="IPR001878">
    <property type="entry name" value="Znf_CCHC"/>
</dbReference>
<dbReference type="Gene3D" id="4.10.60.10">
    <property type="entry name" value="Zinc finger, CCHC-type"/>
    <property type="match status" value="1"/>
</dbReference>
<dbReference type="Pfam" id="PF24626">
    <property type="entry name" value="SH3_Tf2-1"/>
    <property type="match status" value="1"/>
</dbReference>
<dbReference type="InterPro" id="IPR043128">
    <property type="entry name" value="Rev_trsase/Diguanyl_cyclase"/>
</dbReference>
<feature type="region of interest" description="Disordered" evidence="5">
    <location>
        <begin position="134"/>
        <end position="193"/>
    </location>
</feature>
<dbReference type="GO" id="GO:0006508">
    <property type="term" value="P:proteolysis"/>
    <property type="evidence" value="ECO:0007669"/>
    <property type="project" value="UniProtKB-KW"/>
</dbReference>
<feature type="compositionally biased region" description="Basic and acidic residues" evidence="5">
    <location>
        <begin position="75"/>
        <end position="101"/>
    </location>
</feature>
<dbReference type="InterPro" id="IPR001584">
    <property type="entry name" value="Integrase_cat-core"/>
</dbReference>
<dbReference type="GO" id="GO:0003677">
    <property type="term" value="F:DNA binding"/>
    <property type="evidence" value="ECO:0007669"/>
    <property type="project" value="UniProtKB-KW"/>
</dbReference>
<dbReference type="GO" id="GO:0008270">
    <property type="term" value="F:zinc ion binding"/>
    <property type="evidence" value="ECO:0007669"/>
    <property type="project" value="UniProtKB-KW"/>
</dbReference>
<organism evidence="9 10">
    <name type="scientific">Corchorus capsularis</name>
    <name type="common">Jute</name>
    <dbReference type="NCBI Taxonomy" id="210143"/>
    <lineage>
        <taxon>Eukaryota</taxon>
        <taxon>Viridiplantae</taxon>
        <taxon>Streptophyta</taxon>
        <taxon>Embryophyta</taxon>
        <taxon>Tracheophyta</taxon>
        <taxon>Spermatophyta</taxon>
        <taxon>Magnoliopsida</taxon>
        <taxon>eudicotyledons</taxon>
        <taxon>Gunneridae</taxon>
        <taxon>Pentapetalae</taxon>
        <taxon>rosids</taxon>
        <taxon>malvids</taxon>
        <taxon>Malvales</taxon>
        <taxon>Malvaceae</taxon>
        <taxon>Grewioideae</taxon>
        <taxon>Apeibeae</taxon>
        <taxon>Corchorus</taxon>
    </lineage>
</organism>
<dbReference type="InterPro" id="IPR043502">
    <property type="entry name" value="DNA/RNA_pol_sf"/>
</dbReference>
<dbReference type="GO" id="GO:0004190">
    <property type="term" value="F:aspartic-type endopeptidase activity"/>
    <property type="evidence" value="ECO:0007669"/>
    <property type="project" value="UniProtKB-KW"/>
</dbReference>
<feature type="region of interest" description="Disordered" evidence="5">
    <location>
        <begin position="1085"/>
        <end position="1140"/>
    </location>
</feature>
<protein>
    <submittedName>
        <fullName evidence="9">Reverse transcriptase</fullName>
    </submittedName>
</protein>
<feature type="compositionally biased region" description="Low complexity" evidence="5">
    <location>
        <begin position="1108"/>
        <end position="1121"/>
    </location>
</feature>
<evidence type="ECO:0000313" key="10">
    <source>
        <dbReference type="Proteomes" id="UP000188268"/>
    </source>
</evidence>
<evidence type="ECO:0000256" key="1">
    <source>
        <dbReference type="ARBA" id="ARBA00022670"/>
    </source>
</evidence>
<keyword evidence="4" id="KW-0863">Zinc-finger</keyword>
<dbReference type="InterPro" id="IPR012337">
    <property type="entry name" value="RNaseH-like_sf"/>
</dbReference>
<keyword evidence="4" id="KW-0862">Zinc</keyword>
<dbReference type="EMBL" id="AWWV01014338">
    <property type="protein sequence ID" value="OMO57530.1"/>
    <property type="molecule type" value="Genomic_DNA"/>
</dbReference>
<keyword evidence="2" id="KW-0378">Hydrolase</keyword>
<dbReference type="Gene3D" id="3.30.70.270">
    <property type="match status" value="2"/>
</dbReference>
<dbReference type="PANTHER" id="PTHR35046">
    <property type="entry name" value="ZINC KNUCKLE (CCHC-TYPE) FAMILY PROTEIN"/>
    <property type="match status" value="1"/>
</dbReference>